<dbReference type="HOGENOM" id="CLU_1918193_0_0_1"/>
<proteinExistence type="predicted"/>
<keyword evidence="1" id="KW-0472">Membrane</keyword>
<feature type="transmembrane region" description="Helical" evidence="1">
    <location>
        <begin position="103"/>
        <end position="124"/>
    </location>
</feature>
<evidence type="ECO:0000256" key="1">
    <source>
        <dbReference type="SAM" id="Phobius"/>
    </source>
</evidence>
<protein>
    <submittedName>
        <fullName evidence="2">Uncharacterized protein</fullName>
    </submittedName>
</protein>
<dbReference type="VEuPathDB" id="FungiDB:RhiirFUN_004310"/>
<evidence type="ECO:0000313" key="2">
    <source>
        <dbReference type="EMBL" id="ESA10306.1"/>
    </source>
</evidence>
<organism evidence="2">
    <name type="scientific">Rhizophagus irregularis (strain DAOM 181602 / DAOM 197198 / MUCL 43194)</name>
    <name type="common">Arbuscular mycorrhizal fungus</name>
    <name type="synonym">Glomus intraradices</name>
    <dbReference type="NCBI Taxonomy" id="747089"/>
    <lineage>
        <taxon>Eukaryota</taxon>
        <taxon>Fungi</taxon>
        <taxon>Fungi incertae sedis</taxon>
        <taxon>Mucoromycota</taxon>
        <taxon>Glomeromycotina</taxon>
        <taxon>Glomeromycetes</taxon>
        <taxon>Glomerales</taxon>
        <taxon>Glomeraceae</taxon>
        <taxon>Rhizophagus</taxon>
    </lineage>
</organism>
<gene>
    <name evidence="2" type="ORF">GLOINDRAFT_97365</name>
</gene>
<reference evidence="2" key="1">
    <citation type="submission" date="2013-07" db="EMBL/GenBank/DDBJ databases">
        <title>The genome of an arbuscular mycorrhizal fungus provides insights into the evolution of the oldest plant symbiosis.</title>
        <authorList>
            <consortium name="DOE Joint Genome Institute"/>
            <person name="Tisserant E."/>
            <person name="Malbreil M."/>
            <person name="Kuo A."/>
            <person name="Kohler A."/>
            <person name="Symeonidi A."/>
            <person name="Balestrini R."/>
            <person name="Charron P."/>
            <person name="Duensing N."/>
            <person name="Frei-dit-Frey N."/>
            <person name="Gianinazzi-Pearson V."/>
            <person name="Gilbert B."/>
            <person name="Handa Y."/>
            <person name="Hijri M."/>
            <person name="Kaul R."/>
            <person name="Kawaguchi M."/>
            <person name="Krajinski F."/>
            <person name="Lammers P."/>
            <person name="Lapierre D."/>
            <person name="Masclaux F.G."/>
            <person name="Murat C."/>
            <person name="Morin E."/>
            <person name="Ndikumana S."/>
            <person name="Pagni M."/>
            <person name="Petitpierre D."/>
            <person name="Requena N."/>
            <person name="Rosikiewicz P."/>
            <person name="Riley R."/>
            <person name="Saito K."/>
            <person name="San Clemente H."/>
            <person name="Shapiro H."/>
            <person name="van Tuinen D."/>
            <person name="Becard G."/>
            <person name="Bonfante P."/>
            <person name="Paszkowski U."/>
            <person name="Shachar-Hill Y."/>
            <person name="Young J.P."/>
            <person name="Sanders I.R."/>
            <person name="Henrissat B."/>
            <person name="Rensing S.A."/>
            <person name="Grigoriev I.V."/>
            <person name="Corradi N."/>
            <person name="Roux C."/>
            <person name="Martin F."/>
        </authorList>
    </citation>
    <scope>NUCLEOTIDE SEQUENCE</scope>
    <source>
        <strain evidence="2">DAOM 197198</strain>
    </source>
</reference>
<dbReference type="EMBL" id="KI287243">
    <property type="protein sequence ID" value="ESA10306.1"/>
    <property type="molecule type" value="Genomic_DNA"/>
</dbReference>
<name>U9U3U3_RHIID</name>
<keyword evidence="1" id="KW-0812">Transmembrane</keyword>
<feature type="transmembrane region" description="Helical" evidence="1">
    <location>
        <begin position="56"/>
        <end position="75"/>
    </location>
</feature>
<dbReference type="AlphaFoldDB" id="U9U3U3"/>
<accession>U9U3U3</accession>
<keyword evidence="1" id="KW-1133">Transmembrane helix</keyword>
<sequence>MKKQNTYSYQICLVVQVKEQLKIDGEFKKVTPYKEPKQKELNEVNGNGFRRMMKKIIFFILPIVINILLAINIFVSEIIGREVLGFTVQGRLRFQGDSDFGRLLPLGFLGLLDFCITFRTVIFYGQAQSYSC</sequence>